<protein>
    <submittedName>
        <fullName evidence="2">MIP1</fullName>
    </submittedName>
</protein>
<dbReference type="InterPro" id="IPR002297">
    <property type="entry name" value="DNA-dir_DNA_pol_A_mt"/>
</dbReference>
<dbReference type="OrthoDB" id="5588663at2759"/>
<dbReference type="GeneID" id="73467596"/>
<reference evidence="2 3" key="1">
    <citation type="journal article" date="2021" name="DNA Res.">
        <title>Genome analysis of Candida subhashii reveals its hybrid nature and dual mitochondrial genome conformations.</title>
        <authorList>
            <person name="Mixao V."/>
            <person name="Hegedusova E."/>
            <person name="Saus E."/>
            <person name="Pryszcz L.P."/>
            <person name="Cillingova A."/>
            <person name="Nosek J."/>
            <person name="Gabaldon T."/>
        </authorList>
    </citation>
    <scope>NUCLEOTIDE SEQUENCE [LARGE SCALE GENOMIC DNA]</scope>
    <source>
        <strain evidence="2 3">CBS 10753</strain>
    </source>
</reference>
<dbReference type="GO" id="GO:0008408">
    <property type="term" value="F:3'-5' exonuclease activity"/>
    <property type="evidence" value="ECO:0007669"/>
    <property type="project" value="TreeGrafter"/>
</dbReference>
<accession>A0A8J5QQK4</accession>
<feature type="region of interest" description="Disordered" evidence="1">
    <location>
        <begin position="359"/>
        <end position="529"/>
    </location>
</feature>
<proteinExistence type="predicted"/>
<feature type="compositionally biased region" description="Basic and acidic residues" evidence="1">
    <location>
        <begin position="392"/>
        <end position="441"/>
    </location>
</feature>
<dbReference type="AlphaFoldDB" id="A0A8J5QQK4"/>
<dbReference type="PANTHER" id="PTHR10267">
    <property type="entry name" value="DNA POLYMERASE SUBUNIT GAMMA-1"/>
    <property type="match status" value="1"/>
</dbReference>
<dbReference type="Proteomes" id="UP000694255">
    <property type="component" value="Unassembled WGS sequence"/>
</dbReference>
<evidence type="ECO:0000313" key="3">
    <source>
        <dbReference type="Proteomes" id="UP000694255"/>
    </source>
</evidence>
<evidence type="ECO:0000256" key="1">
    <source>
        <dbReference type="SAM" id="MobiDB-lite"/>
    </source>
</evidence>
<feature type="compositionally biased region" description="Polar residues" evidence="1">
    <location>
        <begin position="368"/>
        <end position="388"/>
    </location>
</feature>
<evidence type="ECO:0000313" key="2">
    <source>
        <dbReference type="EMBL" id="KAG7665589.1"/>
    </source>
</evidence>
<keyword evidence="3" id="KW-1185">Reference proteome</keyword>
<dbReference type="GO" id="GO:0003677">
    <property type="term" value="F:DNA binding"/>
    <property type="evidence" value="ECO:0007669"/>
    <property type="project" value="InterPro"/>
</dbReference>
<name>A0A8J5QQK4_9ASCO</name>
<feature type="compositionally biased region" description="Basic and acidic residues" evidence="1">
    <location>
        <begin position="471"/>
        <end position="506"/>
    </location>
</feature>
<dbReference type="GO" id="GO:0006264">
    <property type="term" value="P:mitochondrial DNA replication"/>
    <property type="evidence" value="ECO:0007669"/>
    <property type="project" value="TreeGrafter"/>
</dbReference>
<comment type="caution">
    <text evidence="2">The sequence shown here is derived from an EMBL/GenBank/DDBJ whole genome shotgun (WGS) entry which is preliminary data.</text>
</comment>
<organism evidence="2 3">
    <name type="scientific">[Candida] subhashii</name>
    <dbReference type="NCBI Taxonomy" id="561895"/>
    <lineage>
        <taxon>Eukaryota</taxon>
        <taxon>Fungi</taxon>
        <taxon>Dikarya</taxon>
        <taxon>Ascomycota</taxon>
        <taxon>Saccharomycotina</taxon>
        <taxon>Pichiomycetes</taxon>
        <taxon>Debaryomycetaceae</taxon>
        <taxon>Spathaspora</taxon>
    </lineage>
</organism>
<dbReference type="GO" id="GO:0005760">
    <property type="term" value="C:gamma DNA polymerase complex"/>
    <property type="evidence" value="ECO:0007669"/>
    <property type="project" value="InterPro"/>
</dbReference>
<dbReference type="GO" id="GO:0003887">
    <property type="term" value="F:DNA-directed DNA polymerase activity"/>
    <property type="evidence" value="ECO:0007669"/>
    <property type="project" value="TreeGrafter"/>
</dbReference>
<dbReference type="RefSeq" id="XP_049265821.1">
    <property type="nucleotide sequence ID" value="XM_049410507.1"/>
</dbReference>
<sequence>MIRHTSLLRTCLPLHKRVVSLSSSSFLALRYLSLKEQPRVKVVGIRHLSESLHKESFPTTGIHDYRKQDDSHPLGKVAKEHVQERDLREKKTQITEPLTIKSSPGLIGNSLDENFTKSGQRSADHSGSMATVFFQENNNMLQLLQKRATQLVEYIKKNDPSLEPDHINDPWLSQLDWTIKQPRIKKDGTPYAKQAFLTGYPEWYRDLFREKKTMHISLRTRVTPLLLGLKWEGYPLVWHQTQGWCFRVPSVHRIDMRKKGYTVVTKTAELHQALNQGERTYLLFRIPHPDGDTRRCMLVLSKLFGRFFDNGVLASEYASDIILNNGTSYLMGNRDRSSSQIVDNQEAIDESFENKIERSIHKDMGTILPQSVPTGTTARRTTENSRLSVSAPKEEKESVLSKLKMESKKEENEQKPDEKKVEKQIAKDQTSDGKKTKEKSSTGKKSNTSKSKVECQAGKKPKANNLGEQGMEERKQQEWRQEHPGSGKHRREEQIKEERIPEEFGKMTRVKQIQGKKSEKSNSTLAPSNVNIQTLSETNQKEPPIAWSRIHHNKASVPDVFSDIHKTCVREISSEDPYTRSLIPPQSSYKPPTIMVPLDSASETLDRRRHNDWSITIMNRIYDTPFFVTTSISFTC</sequence>
<gene>
    <name evidence="2" type="ORF">J8A68_000795</name>
</gene>
<dbReference type="EMBL" id="JAGSYN010000048">
    <property type="protein sequence ID" value="KAG7665589.1"/>
    <property type="molecule type" value="Genomic_DNA"/>
</dbReference>
<dbReference type="PANTHER" id="PTHR10267:SF0">
    <property type="entry name" value="DNA POLYMERASE SUBUNIT GAMMA-1"/>
    <property type="match status" value="1"/>
</dbReference>